<dbReference type="GO" id="GO:0006629">
    <property type="term" value="P:lipid metabolic process"/>
    <property type="evidence" value="ECO:0007669"/>
    <property type="project" value="InterPro"/>
</dbReference>
<sequence>MIGFISHIRIFLFCLLCFAAPLSSHGATILVLGDSISAGYGLDNPDRGWVSILAEKIKSAGKPWDIVNASISGEVSVGGLSRIDFLLDKHKPRILILELGANDGLRGLQPSLMQANLSEIILRGKKSGAKIVLLGMRIPPNYGKRFNDLFEAVFPALAKQHGTAYVPFLLEGVGGNAKLMQPDGLHPNADAQPVLMRLVWEKLESLL</sequence>
<proteinExistence type="predicted"/>
<keyword evidence="1" id="KW-0732">Signal</keyword>
<name>A0A2W4QVA0_9GAMM</name>
<dbReference type="InterPro" id="IPR008265">
    <property type="entry name" value="Lipase_GDSL_AS"/>
</dbReference>
<evidence type="ECO:0000259" key="2">
    <source>
        <dbReference type="Pfam" id="PF13472"/>
    </source>
</evidence>
<dbReference type="InterPro" id="IPR013830">
    <property type="entry name" value="SGNH_hydro"/>
</dbReference>
<dbReference type="SUPFAM" id="SSF52266">
    <property type="entry name" value="SGNH hydrolase"/>
    <property type="match status" value="1"/>
</dbReference>
<feature type="chain" id="PRO_5015886951" evidence="1">
    <location>
        <begin position="20"/>
        <end position="207"/>
    </location>
</feature>
<dbReference type="GO" id="GO:0004622">
    <property type="term" value="F:phosphatidylcholine lysophospholipase activity"/>
    <property type="evidence" value="ECO:0007669"/>
    <property type="project" value="TreeGrafter"/>
</dbReference>
<dbReference type="InterPro" id="IPR051532">
    <property type="entry name" value="Ester_Hydrolysis_Enzymes"/>
</dbReference>
<evidence type="ECO:0000256" key="1">
    <source>
        <dbReference type="SAM" id="SignalP"/>
    </source>
</evidence>
<comment type="caution">
    <text evidence="3">The sequence shown here is derived from an EMBL/GenBank/DDBJ whole genome shotgun (WGS) entry which is preliminary data.</text>
</comment>
<dbReference type="EMBL" id="QJPH01000370">
    <property type="protein sequence ID" value="PZN75961.1"/>
    <property type="molecule type" value="Genomic_DNA"/>
</dbReference>
<dbReference type="AlphaFoldDB" id="A0A2W4QVA0"/>
<reference evidence="3 4" key="1">
    <citation type="journal article" date="2018" name="Aquat. Microb. Ecol.">
        <title>Gammaproteobacterial methanotrophs dominate.</title>
        <authorList>
            <person name="Rissanen A.J."/>
            <person name="Saarenheimo J."/>
            <person name="Tiirola M."/>
            <person name="Peura S."/>
            <person name="Aalto S.L."/>
            <person name="Karvinen A."/>
            <person name="Nykanen H."/>
        </authorList>
    </citation>
    <scope>NUCLEOTIDE SEQUENCE [LARGE SCALE GENOMIC DNA]</scope>
    <source>
        <strain evidence="3">AMbin10</strain>
    </source>
</reference>
<accession>A0A2W4QVA0</accession>
<protein>
    <submittedName>
        <fullName evidence="3">Arylesterase</fullName>
    </submittedName>
</protein>
<feature type="signal peptide" evidence="1">
    <location>
        <begin position="1"/>
        <end position="19"/>
    </location>
</feature>
<dbReference type="CDD" id="cd01822">
    <property type="entry name" value="Lysophospholipase_L1_like"/>
    <property type="match status" value="1"/>
</dbReference>
<dbReference type="PROSITE" id="PS01098">
    <property type="entry name" value="LIPASE_GDSL_SER"/>
    <property type="match status" value="1"/>
</dbReference>
<feature type="domain" description="SGNH hydrolase-type esterase" evidence="2">
    <location>
        <begin position="31"/>
        <end position="190"/>
    </location>
</feature>
<dbReference type="InterPro" id="IPR036514">
    <property type="entry name" value="SGNH_hydro_sf"/>
</dbReference>
<dbReference type="Proteomes" id="UP000249396">
    <property type="component" value="Unassembled WGS sequence"/>
</dbReference>
<dbReference type="Gene3D" id="3.40.50.1110">
    <property type="entry name" value="SGNH hydrolase"/>
    <property type="match status" value="1"/>
</dbReference>
<dbReference type="Pfam" id="PF13472">
    <property type="entry name" value="Lipase_GDSL_2"/>
    <property type="match status" value="1"/>
</dbReference>
<dbReference type="PANTHER" id="PTHR30383:SF24">
    <property type="entry name" value="THIOESTERASE 1_PROTEASE 1_LYSOPHOSPHOLIPASE L1"/>
    <property type="match status" value="1"/>
</dbReference>
<evidence type="ECO:0000313" key="3">
    <source>
        <dbReference type="EMBL" id="PZN75961.1"/>
    </source>
</evidence>
<evidence type="ECO:0000313" key="4">
    <source>
        <dbReference type="Proteomes" id="UP000249396"/>
    </source>
</evidence>
<dbReference type="PANTHER" id="PTHR30383">
    <property type="entry name" value="THIOESTERASE 1/PROTEASE 1/LYSOPHOSPHOLIPASE L1"/>
    <property type="match status" value="1"/>
</dbReference>
<gene>
    <name evidence="3" type="ORF">DM484_17605</name>
</gene>
<organism evidence="3 4">
    <name type="scientific">Candidatus Methylumidiphilus alinenensis</name>
    <dbReference type="NCBI Taxonomy" id="2202197"/>
    <lineage>
        <taxon>Bacteria</taxon>
        <taxon>Pseudomonadati</taxon>
        <taxon>Pseudomonadota</taxon>
        <taxon>Gammaproteobacteria</taxon>
        <taxon>Methylococcales</taxon>
        <taxon>Candidatus Methylumidiphilus</taxon>
    </lineage>
</organism>